<keyword evidence="7" id="KW-0732">Signal</keyword>
<keyword evidence="4" id="KW-0735">Signal-anchor</keyword>
<proteinExistence type="inferred from homology"/>
<feature type="domain" description="Trichome birefringence-like N-terminal" evidence="9">
    <location>
        <begin position="41"/>
        <end position="93"/>
    </location>
</feature>
<feature type="domain" description="Trichome birefringence-like C-terminal" evidence="8">
    <location>
        <begin position="94"/>
        <end position="359"/>
    </location>
</feature>
<reference evidence="10 11" key="1">
    <citation type="submission" date="2024-01" db="EMBL/GenBank/DDBJ databases">
        <title>The complete chloroplast genome sequence of Lithospermum erythrorhizon: insights into the phylogenetic relationship among Boraginaceae species and the maternal lineages of purple gromwells.</title>
        <authorList>
            <person name="Okada T."/>
            <person name="Watanabe K."/>
        </authorList>
    </citation>
    <scope>NUCLEOTIDE SEQUENCE [LARGE SCALE GENOMIC DNA]</scope>
</reference>
<evidence type="ECO:0000256" key="3">
    <source>
        <dbReference type="ARBA" id="ARBA00022692"/>
    </source>
</evidence>
<protein>
    <recommendedName>
        <fullName evidence="12">Trichome birefringence-like N-terminal domain-containing protein</fullName>
    </recommendedName>
</protein>
<comment type="subcellular location">
    <subcellularLocation>
        <location evidence="1">Membrane</location>
        <topology evidence="1">Single-pass membrane protein</topology>
    </subcellularLocation>
</comment>
<evidence type="ECO:0008006" key="12">
    <source>
        <dbReference type="Google" id="ProtNLM"/>
    </source>
</evidence>
<evidence type="ECO:0000256" key="2">
    <source>
        <dbReference type="ARBA" id="ARBA00007727"/>
    </source>
</evidence>
<comment type="similarity">
    <text evidence="2">Belongs to the PC-esterase family. TBL subfamily.</text>
</comment>
<dbReference type="Pfam" id="PF13839">
    <property type="entry name" value="PC-Esterase"/>
    <property type="match status" value="1"/>
</dbReference>
<evidence type="ECO:0000256" key="4">
    <source>
        <dbReference type="ARBA" id="ARBA00022968"/>
    </source>
</evidence>
<organism evidence="10 11">
    <name type="scientific">Lithospermum erythrorhizon</name>
    <name type="common">Purple gromwell</name>
    <name type="synonym">Lithospermum officinale var. erythrorhizon</name>
    <dbReference type="NCBI Taxonomy" id="34254"/>
    <lineage>
        <taxon>Eukaryota</taxon>
        <taxon>Viridiplantae</taxon>
        <taxon>Streptophyta</taxon>
        <taxon>Embryophyta</taxon>
        <taxon>Tracheophyta</taxon>
        <taxon>Spermatophyta</taxon>
        <taxon>Magnoliopsida</taxon>
        <taxon>eudicotyledons</taxon>
        <taxon>Gunneridae</taxon>
        <taxon>Pentapetalae</taxon>
        <taxon>asterids</taxon>
        <taxon>lamiids</taxon>
        <taxon>Boraginales</taxon>
        <taxon>Boraginaceae</taxon>
        <taxon>Boraginoideae</taxon>
        <taxon>Lithospermeae</taxon>
        <taxon>Lithospermum</taxon>
    </lineage>
</organism>
<dbReference type="InterPro" id="IPR029962">
    <property type="entry name" value="TBL"/>
</dbReference>
<keyword evidence="5" id="KW-1133">Transmembrane helix</keyword>
<dbReference type="PANTHER" id="PTHR32285">
    <property type="entry name" value="PROTEIN TRICHOME BIREFRINGENCE-LIKE 9-RELATED"/>
    <property type="match status" value="1"/>
</dbReference>
<evidence type="ECO:0000256" key="7">
    <source>
        <dbReference type="SAM" id="SignalP"/>
    </source>
</evidence>
<accession>A0AAV3QSJ4</accession>
<dbReference type="AlphaFoldDB" id="A0AAV3QSJ4"/>
<sequence length="366" mass="42913">MDNYFGTHFLVFILGVCFVVLKEVDGKGVDMIGKIRGERRSCNLFDGKWVYDNSYPLYNSSDCPFIEHVFDCQRNGRPDHWYLKYRWQPSRCNLPRFNGKDLLKRLRGKRIIFIGDSLSLNQWQSFTCMLHKALPRARYRLVRTKDMSNFKFPAYNVSVTLFRSAFFVDIINENSGRVLKLDSMNDMKKWRGRDIMIFNSWHWWLHTGTNQPWDYIQDGRKRLKDMNRTRAFEKALHTWGKLIDKYVDPKKTKVIFQGISPDHANAMAWGNRKARDCRGERKPILDSKYPGGPHPAEVVIRRVLRKMRTPVYLLGITGLSQLRKDGHPSLYGFRGSRGSDCSHWCLPGVPDTWNQLLHAALIQNNF</sequence>
<dbReference type="Pfam" id="PF14416">
    <property type="entry name" value="PMR5N"/>
    <property type="match status" value="1"/>
</dbReference>
<keyword evidence="6" id="KW-0472">Membrane</keyword>
<dbReference type="Proteomes" id="UP001454036">
    <property type="component" value="Unassembled WGS sequence"/>
</dbReference>
<evidence type="ECO:0000259" key="8">
    <source>
        <dbReference type="Pfam" id="PF13839"/>
    </source>
</evidence>
<evidence type="ECO:0000256" key="6">
    <source>
        <dbReference type="ARBA" id="ARBA00023136"/>
    </source>
</evidence>
<keyword evidence="3" id="KW-0812">Transmembrane</keyword>
<feature type="signal peptide" evidence="7">
    <location>
        <begin position="1"/>
        <end position="26"/>
    </location>
</feature>
<evidence type="ECO:0000313" key="11">
    <source>
        <dbReference type="Proteomes" id="UP001454036"/>
    </source>
</evidence>
<gene>
    <name evidence="10" type="ORF">LIER_22034</name>
</gene>
<dbReference type="InterPro" id="IPR025846">
    <property type="entry name" value="TBL_N"/>
</dbReference>
<feature type="chain" id="PRO_5043517361" description="Trichome birefringence-like N-terminal domain-containing protein" evidence="7">
    <location>
        <begin position="27"/>
        <end position="366"/>
    </location>
</feature>
<dbReference type="InterPro" id="IPR026057">
    <property type="entry name" value="TBL_C"/>
</dbReference>
<evidence type="ECO:0000259" key="9">
    <source>
        <dbReference type="Pfam" id="PF14416"/>
    </source>
</evidence>
<dbReference type="EMBL" id="BAABME010005932">
    <property type="protein sequence ID" value="GAA0167005.1"/>
    <property type="molecule type" value="Genomic_DNA"/>
</dbReference>
<evidence type="ECO:0000313" key="10">
    <source>
        <dbReference type="EMBL" id="GAA0167005.1"/>
    </source>
</evidence>
<keyword evidence="11" id="KW-1185">Reference proteome</keyword>
<evidence type="ECO:0000256" key="5">
    <source>
        <dbReference type="ARBA" id="ARBA00022989"/>
    </source>
</evidence>
<comment type="caution">
    <text evidence="10">The sequence shown here is derived from an EMBL/GenBank/DDBJ whole genome shotgun (WGS) entry which is preliminary data.</text>
</comment>
<dbReference type="GO" id="GO:0016413">
    <property type="term" value="F:O-acetyltransferase activity"/>
    <property type="evidence" value="ECO:0007669"/>
    <property type="project" value="InterPro"/>
</dbReference>
<dbReference type="GO" id="GO:0005794">
    <property type="term" value="C:Golgi apparatus"/>
    <property type="evidence" value="ECO:0007669"/>
    <property type="project" value="TreeGrafter"/>
</dbReference>
<name>A0AAV3QSJ4_LITER</name>
<dbReference type="GO" id="GO:0016020">
    <property type="term" value="C:membrane"/>
    <property type="evidence" value="ECO:0007669"/>
    <property type="project" value="UniProtKB-SubCell"/>
</dbReference>
<dbReference type="PANTHER" id="PTHR32285:SF372">
    <property type="entry name" value="PROTEIN TRICHOME BIREFRINGENCE-LIKE 43"/>
    <property type="match status" value="1"/>
</dbReference>
<evidence type="ECO:0000256" key="1">
    <source>
        <dbReference type="ARBA" id="ARBA00004167"/>
    </source>
</evidence>